<evidence type="ECO:0000313" key="1">
    <source>
        <dbReference type="EMBL" id="ARF08465.1"/>
    </source>
</evidence>
<name>A0A1V0S9R7_9VIRU</name>
<dbReference type="EMBL" id="KY684083">
    <property type="protein sequence ID" value="ARF08465.1"/>
    <property type="molecule type" value="Genomic_DNA"/>
</dbReference>
<organism evidence="1">
    <name type="scientific">Catovirus CTV1</name>
    <dbReference type="NCBI Taxonomy" id="1977631"/>
    <lineage>
        <taxon>Viruses</taxon>
        <taxon>Varidnaviria</taxon>
        <taxon>Bamfordvirae</taxon>
        <taxon>Nucleocytoviricota</taxon>
        <taxon>Megaviricetes</taxon>
        <taxon>Imitervirales</taxon>
        <taxon>Mimiviridae</taxon>
        <taxon>Klosneuvirinae</taxon>
        <taxon>Catovirus</taxon>
    </lineage>
</organism>
<proteinExistence type="predicted"/>
<protein>
    <submittedName>
        <fullName evidence="1">Uncharacterized protein</fullName>
    </submittedName>
</protein>
<reference evidence="1" key="1">
    <citation type="journal article" date="2017" name="Science">
        <title>Giant viruses with an expanded complement of translation system components.</title>
        <authorList>
            <person name="Schulz F."/>
            <person name="Yutin N."/>
            <person name="Ivanova N.N."/>
            <person name="Ortega D.R."/>
            <person name="Lee T.K."/>
            <person name="Vierheilig J."/>
            <person name="Daims H."/>
            <person name="Horn M."/>
            <person name="Wagner M."/>
            <person name="Jensen G.J."/>
            <person name="Kyrpides N.C."/>
            <person name="Koonin E.V."/>
            <person name="Woyke T."/>
        </authorList>
    </citation>
    <scope>NUCLEOTIDE SEQUENCE</scope>
    <source>
        <strain evidence="1">CTV1</strain>
    </source>
</reference>
<accession>A0A1V0S9R7</accession>
<sequence>MSKITISFENDDRTIEIDEKTIKDIPFLQSYCNFNGYSSNIIELDCTSYDEFKLILDTVTTKRIDLINIIQNNNLTNFLNNADYFGILSNKIGNIYADLIMDHIKKYPFDLHKNIIEAQNFIDNNDIKIVFTELDLFNKLIPIMSNYKDVLPVYKIRENIFIGYIPIPISVSIESSISIDNIIENNFVDILNSKGKINKLLFSLFCLCFGYSSSDACIAALTRNYEFDSFAITLDRNYEFDSFAITLDRIYKHITSVIEYRYEEVSIIAEYFQKHFKTFSDNNILNLEEDLIVEIDNDGYERDIAKTIWDSLPGHLNYYVDDKLPYPKYKCREVLSAYYKVASFYKKELNSNDNSFLYMTDDEINILHNRDKYIDLIGKEQLSDLKFGFIKKID</sequence>
<gene>
    <name evidence="1" type="ORF">Catovirus_1_515</name>
</gene>